<proteinExistence type="predicted"/>
<dbReference type="SUPFAM" id="SSF55729">
    <property type="entry name" value="Acyl-CoA N-acyltransferases (Nat)"/>
    <property type="match status" value="1"/>
</dbReference>
<protein>
    <submittedName>
        <fullName evidence="2">Ribosomal protein S18 acetylase RimI-like enzyme</fullName>
    </submittedName>
</protein>
<gene>
    <name evidence="2" type="ORF">HNR15_001653</name>
</gene>
<feature type="domain" description="N-acetyltransferase" evidence="1">
    <location>
        <begin position="154"/>
        <end position="293"/>
    </location>
</feature>
<evidence type="ECO:0000313" key="2">
    <source>
        <dbReference type="EMBL" id="NYJ74690.1"/>
    </source>
</evidence>
<dbReference type="Pfam" id="PF00583">
    <property type="entry name" value="Acetyltransf_1"/>
    <property type="match status" value="1"/>
</dbReference>
<comment type="caution">
    <text evidence="2">The sequence shown here is derived from an EMBL/GenBank/DDBJ whole genome shotgun (WGS) entry which is preliminary data.</text>
</comment>
<dbReference type="InterPro" id="IPR016181">
    <property type="entry name" value="Acyl_CoA_acyltransferase"/>
</dbReference>
<reference evidence="2 3" key="1">
    <citation type="submission" date="2020-07" db="EMBL/GenBank/DDBJ databases">
        <title>Sequencing the genomes of 1000 actinobacteria strains.</title>
        <authorList>
            <person name="Klenk H.-P."/>
        </authorList>
    </citation>
    <scope>NUCLEOTIDE SEQUENCE [LARGE SCALE GENOMIC DNA]</scope>
    <source>
        <strain evidence="2 3">DSM 29531</strain>
    </source>
</reference>
<dbReference type="InterPro" id="IPR000182">
    <property type="entry name" value="GNAT_dom"/>
</dbReference>
<organism evidence="2 3">
    <name type="scientific">Allobranchiibius huperziae</name>
    <dbReference type="NCBI Taxonomy" id="1874116"/>
    <lineage>
        <taxon>Bacteria</taxon>
        <taxon>Bacillati</taxon>
        <taxon>Actinomycetota</taxon>
        <taxon>Actinomycetes</taxon>
        <taxon>Micrococcales</taxon>
        <taxon>Dermacoccaceae</taxon>
        <taxon>Allobranchiibius</taxon>
    </lineage>
</organism>
<dbReference type="GO" id="GO:0016747">
    <property type="term" value="F:acyltransferase activity, transferring groups other than amino-acyl groups"/>
    <property type="evidence" value="ECO:0007669"/>
    <property type="project" value="InterPro"/>
</dbReference>
<keyword evidence="2" id="KW-0687">Ribonucleoprotein</keyword>
<dbReference type="Gene3D" id="3.40.630.30">
    <property type="match status" value="1"/>
</dbReference>
<dbReference type="PROSITE" id="PS51186">
    <property type="entry name" value="GNAT"/>
    <property type="match status" value="1"/>
</dbReference>
<dbReference type="CDD" id="cd04301">
    <property type="entry name" value="NAT_SF"/>
    <property type="match status" value="1"/>
</dbReference>
<keyword evidence="2" id="KW-0689">Ribosomal protein</keyword>
<dbReference type="GO" id="GO:0005840">
    <property type="term" value="C:ribosome"/>
    <property type="evidence" value="ECO:0007669"/>
    <property type="project" value="UniProtKB-KW"/>
</dbReference>
<dbReference type="EMBL" id="JACCFW010000001">
    <property type="protein sequence ID" value="NYJ74690.1"/>
    <property type="molecule type" value="Genomic_DNA"/>
</dbReference>
<accession>A0A853DIZ1</accession>
<name>A0A853DIZ1_9MICO</name>
<evidence type="ECO:0000259" key="1">
    <source>
        <dbReference type="PROSITE" id="PS51186"/>
    </source>
</evidence>
<sequence>MCDQSMMVTMHTPDVDDLGDAVRALREWQYDAKTVPLHPGDLGWRWTTGAEATAAAVRTWSRDGRILAVGLLDGPGVLRLTIAPAAQDDDELAQQMTADITRVDRGVLPEGEVAVEARDAAVLGGLLSDAGWAPGEQWTPLARDLAEPVGDPGVRIELVGPDRVAAHTAVHRSAFDSARFTDERWHAMAEGLPYADARSLLAYDEHGDAVAAVTVWSAGRGRPGLLEPMGVHPDHRGHGYGRAICVAAAAALRDMGSSSATVCTRAANGGGVATYESAGYRRLPDVPDLVRSA</sequence>
<evidence type="ECO:0000313" key="3">
    <source>
        <dbReference type="Proteomes" id="UP000571817"/>
    </source>
</evidence>
<dbReference type="RefSeq" id="WP_343048472.1">
    <property type="nucleotide sequence ID" value="NZ_JACCFW010000001.1"/>
</dbReference>
<dbReference type="Proteomes" id="UP000571817">
    <property type="component" value="Unassembled WGS sequence"/>
</dbReference>
<keyword evidence="3" id="KW-1185">Reference proteome</keyword>
<dbReference type="AlphaFoldDB" id="A0A853DIZ1"/>